<organism evidence="2">
    <name type="scientific">viral metagenome</name>
    <dbReference type="NCBI Taxonomy" id="1070528"/>
    <lineage>
        <taxon>unclassified sequences</taxon>
        <taxon>metagenomes</taxon>
        <taxon>organismal metagenomes</taxon>
    </lineage>
</organism>
<protein>
    <submittedName>
        <fullName evidence="2">Uncharacterized protein</fullName>
    </submittedName>
</protein>
<proteinExistence type="predicted"/>
<dbReference type="EMBL" id="MT142507">
    <property type="protein sequence ID" value="QJA83288.1"/>
    <property type="molecule type" value="Genomic_DNA"/>
</dbReference>
<dbReference type="AlphaFoldDB" id="A0A6M3KPR0"/>
<dbReference type="EMBL" id="MT141568">
    <property type="protein sequence ID" value="QJA67273.1"/>
    <property type="molecule type" value="Genomic_DNA"/>
</dbReference>
<evidence type="ECO:0000313" key="2">
    <source>
        <dbReference type="EMBL" id="QJA83288.1"/>
    </source>
</evidence>
<reference evidence="2" key="1">
    <citation type="submission" date="2020-03" db="EMBL/GenBank/DDBJ databases">
        <title>The deep terrestrial virosphere.</title>
        <authorList>
            <person name="Holmfeldt K."/>
            <person name="Nilsson E."/>
            <person name="Simone D."/>
            <person name="Lopez-Fernandez M."/>
            <person name="Wu X."/>
            <person name="de Brujin I."/>
            <person name="Lundin D."/>
            <person name="Andersson A."/>
            <person name="Bertilsson S."/>
            <person name="Dopson M."/>
        </authorList>
    </citation>
    <scope>NUCLEOTIDE SEQUENCE</scope>
    <source>
        <strain evidence="2">MM415A00301</strain>
        <strain evidence="1">MM415B00258</strain>
    </source>
</reference>
<evidence type="ECO:0000313" key="1">
    <source>
        <dbReference type="EMBL" id="QJA67273.1"/>
    </source>
</evidence>
<name>A0A6M3KPR0_9ZZZZ</name>
<accession>A0A6M3KPR0</accession>
<gene>
    <name evidence="2" type="ORF">MM415A00301_0022</name>
    <name evidence="1" type="ORF">MM415B00258_0022</name>
</gene>
<sequence>MGFMLLPNTRSLSVVNTERVCNVVLDNNWELIKDFIDEIHDLGINRVVFCDWATKEQIAHGKWCPAGIIGNYIKTRTEEFGYTVTITMLDGRDVL</sequence>